<comment type="caution">
    <text evidence="1">The sequence shown here is derived from an EMBL/GenBank/DDBJ whole genome shotgun (WGS) entry which is preliminary data.</text>
</comment>
<reference evidence="1" key="1">
    <citation type="journal article" date="2020" name="Stud. Mycol.">
        <title>101 Dothideomycetes genomes: a test case for predicting lifestyles and emergence of pathogens.</title>
        <authorList>
            <person name="Haridas S."/>
            <person name="Albert R."/>
            <person name="Binder M."/>
            <person name="Bloem J."/>
            <person name="Labutti K."/>
            <person name="Salamov A."/>
            <person name="Andreopoulos B."/>
            <person name="Baker S."/>
            <person name="Barry K."/>
            <person name="Bills G."/>
            <person name="Bluhm B."/>
            <person name="Cannon C."/>
            <person name="Castanera R."/>
            <person name="Culley D."/>
            <person name="Daum C."/>
            <person name="Ezra D."/>
            <person name="Gonzalez J."/>
            <person name="Henrissat B."/>
            <person name="Kuo A."/>
            <person name="Liang C."/>
            <person name="Lipzen A."/>
            <person name="Lutzoni F."/>
            <person name="Magnuson J."/>
            <person name="Mondo S."/>
            <person name="Nolan M."/>
            <person name="Ohm R."/>
            <person name="Pangilinan J."/>
            <person name="Park H.-J."/>
            <person name="Ramirez L."/>
            <person name="Alfaro M."/>
            <person name="Sun H."/>
            <person name="Tritt A."/>
            <person name="Yoshinaga Y."/>
            <person name="Zwiers L.-H."/>
            <person name="Turgeon B."/>
            <person name="Goodwin S."/>
            <person name="Spatafora J."/>
            <person name="Crous P."/>
            <person name="Grigoriev I."/>
        </authorList>
    </citation>
    <scope>NUCLEOTIDE SEQUENCE</scope>
    <source>
        <strain evidence="1">CBS 525.71</strain>
    </source>
</reference>
<name>A0ACB6RHK4_9PLEO</name>
<dbReference type="EMBL" id="MU006756">
    <property type="protein sequence ID" value="KAF2621371.1"/>
    <property type="molecule type" value="Genomic_DNA"/>
</dbReference>
<evidence type="ECO:0000313" key="2">
    <source>
        <dbReference type="Proteomes" id="UP000799754"/>
    </source>
</evidence>
<accession>A0ACB6RHK4</accession>
<protein>
    <submittedName>
        <fullName evidence="1">Uncharacterized protein</fullName>
    </submittedName>
</protein>
<keyword evidence="2" id="KW-1185">Reference proteome</keyword>
<evidence type="ECO:0000313" key="1">
    <source>
        <dbReference type="EMBL" id="KAF2621371.1"/>
    </source>
</evidence>
<organism evidence="1 2">
    <name type="scientific">Macroventuria anomochaeta</name>
    <dbReference type="NCBI Taxonomy" id="301207"/>
    <lineage>
        <taxon>Eukaryota</taxon>
        <taxon>Fungi</taxon>
        <taxon>Dikarya</taxon>
        <taxon>Ascomycota</taxon>
        <taxon>Pezizomycotina</taxon>
        <taxon>Dothideomycetes</taxon>
        <taxon>Pleosporomycetidae</taxon>
        <taxon>Pleosporales</taxon>
        <taxon>Pleosporineae</taxon>
        <taxon>Didymellaceae</taxon>
        <taxon>Macroventuria</taxon>
    </lineage>
</organism>
<proteinExistence type="predicted"/>
<sequence>MDWQLTSPNITQRSDFGGHTSAWGEHHCGFGTGPFDRVRPWPVDELMRDNEREIYCTHSRRERCSGTIWCLSPEDWSLDEDAYYRTVRDTQFHIYSRGEGGCGGYGPRPLWQHTTIRAPRRRGGVRCNHNDDKECTGPLCCLLREDWPSERDSYGVTWTMSEIIGGIDYVMEVCNVELASSQAQIPAIVRQ</sequence>
<gene>
    <name evidence="1" type="ORF">BU25DRAFT_426528</name>
</gene>
<dbReference type="Proteomes" id="UP000799754">
    <property type="component" value="Unassembled WGS sequence"/>
</dbReference>